<sequence>MTSEFLVFSSILLRRRSSCSADKVTLPSFSPNELPEEDTCGLFAQTLCFFKVLGDIPHHRIGIYFFEGTSVNFLIQKSLTVDFMNFMLLYSSTFFSTASSLAIRLL</sequence>
<dbReference type="Proteomes" id="UP001054945">
    <property type="component" value="Unassembled WGS sequence"/>
</dbReference>
<dbReference type="EMBL" id="BPLR01020286">
    <property type="protein sequence ID" value="GIX76906.1"/>
    <property type="molecule type" value="Genomic_DNA"/>
</dbReference>
<keyword evidence="2" id="KW-1185">Reference proteome</keyword>
<reference evidence="1 2" key="1">
    <citation type="submission" date="2021-06" db="EMBL/GenBank/DDBJ databases">
        <title>Caerostris extrusa draft genome.</title>
        <authorList>
            <person name="Kono N."/>
            <person name="Arakawa K."/>
        </authorList>
    </citation>
    <scope>NUCLEOTIDE SEQUENCE [LARGE SCALE GENOMIC DNA]</scope>
</reference>
<dbReference type="AlphaFoldDB" id="A0AAV4MWQ4"/>
<proteinExistence type="predicted"/>
<gene>
    <name evidence="1" type="ORF">CEXT_45741</name>
</gene>
<evidence type="ECO:0000313" key="1">
    <source>
        <dbReference type="EMBL" id="GIX76906.1"/>
    </source>
</evidence>
<name>A0AAV4MWQ4_CAEEX</name>
<accession>A0AAV4MWQ4</accession>
<evidence type="ECO:0000313" key="2">
    <source>
        <dbReference type="Proteomes" id="UP001054945"/>
    </source>
</evidence>
<protein>
    <submittedName>
        <fullName evidence="1">Uncharacterized protein</fullName>
    </submittedName>
</protein>
<organism evidence="1 2">
    <name type="scientific">Caerostris extrusa</name>
    <name type="common">Bark spider</name>
    <name type="synonym">Caerostris bankana</name>
    <dbReference type="NCBI Taxonomy" id="172846"/>
    <lineage>
        <taxon>Eukaryota</taxon>
        <taxon>Metazoa</taxon>
        <taxon>Ecdysozoa</taxon>
        <taxon>Arthropoda</taxon>
        <taxon>Chelicerata</taxon>
        <taxon>Arachnida</taxon>
        <taxon>Araneae</taxon>
        <taxon>Araneomorphae</taxon>
        <taxon>Entelegynae</taxon>
        <taxon>Araneoidea</taxon>
        <taxon>Araneidae</taxon>
        <taxon>Caerostris</taxon>
    </lineage>
</organism>
<comment type="caution">
    <text evidence="1">The sequence shown here is derived from an EMBL/GenBank/DDBJ whole genome shotgun (WGS) entry which is preliminary data.</text>
</comment>